<dbReference type="Proteomes" id="UP000245207">
    <property type="component" value="Unassembled WGS sequence"/>
</dbReference>
<comment type="caution">
    <text evidence="1">The sequence shown here is derived from an EMBL/GenBank/DDBJ whole genome shotgun (WGS) entry which is preliminary data.</text>
</comment>
<evidence type="ECO:0000313" key="2">
    <source>
        <dbReference type="Proteomes" id="UP000245207"/>
    </source>
</evidence>
<reference evidence="1 2" key="1">
    <citation type="journal article" date="2018" name="Mol. Plant">
        <title>The genome of Artemisia annua provides insight into the evolution of Asteraceae family and artemisinin biosynthesis.</title>
        <authorList>
            <person name="Shen Q."/>
            <person name="Zhang L."/>
            <person name="Liao Z."/>
            <person name="Wang S."/>
            <person name="Yan T."/>
            <person name="Shi P."/>
            <person name="Liu M."/>
            <person name="Fu X."/>
            <person name="Pan Q."/>
            <person name="Wang Y."/>
            <person name="Lv Z."/>
            <person name="Lu X."/>
            <person name="Zhang F."/>
            <person name="Jiang W."/>
            <person name="Ma Y."/>
            <person name="Chen M."/>
            <person name="Hao X."/>
            <person name="Li L."/>
            <person name="Tang Y."/>
            <person name="Lv G."/>
            <person name="Zhou Y."/>
            <person name="Sun X."/>
            <person name="Brodelius P.E."/>
            <person name="Rose J.K.C."/>
            <person name="Tang K."/>
        </authorList>
    </citation>
    <scope>NUCLEOTIDE SEQUENCE [LARGE SCALE GENOMIC DNA]</scope>
    <source>
        <strain evidence="2">cv. Huhao1</strain>
        <tissue evidence="1">Leaf</tissue>
    </source>
</reference>
<dbReference type="STRING" id="35608.A0A2U1KN49"/>
<dbReference type="GO" id="GO:0016740">
    <property type="term" value="F:transferase activity"/>
    <property type="evidence" value="ECO:0007669"/>
    <property type="project" value="UniProtKB-KW"/>
</dbReference>
<keyword evidence="1" id="KW-0808">Transferase</keyword>
<sequence length="101" mass="11227">MCDGGTLSTSVKSWAGTSYGSEEVVYQDLRVPSLFPVNDLSLKDSSMIMWGSLLKLDKCRTRFVFYSSKLAALKVDVVGFALEVFHECNRRKDLALGSHLC</sequence>
<gene>
    <name evidence="1" type="ORF">CTI12_AA583560</name>
</gene>
<proteinExistence type="predicted"/>
<dbReference type="AlphaFoldDB" id="A0A2U1KN49"/>
<evidence type="ECO:0000313" key="1">
    <source>
        <dbReference type="EMBL" id="PWA38196.1"/>
    </source>
</evidence>
<dbReference type="EMBL" id="PKPP01015890">
    <property type="protein sequence ID" value="PWA38196.1"/>
    <property type="molecule type" value="Genomic_DNA"/>
</dbReference>
<keyword evidence="2" id="KW-1185">Reference proteome</keyword>
<organism evidence="1 2">
    <name type="scientific">Artemisia annua</name>
    <name type="common">Sweet wormwood</name>
    <dbReference type="NCBI Taxonomy" id="35608"/>
    <lineage>
        <taxon>Eukaryota</taxon>
        <taxon>Viridiplantae</taxon>
        <taxon>Streptophyta</taxon>
        <taxon>Embryophyta</taxon>
        <taxon>Tracheophyta</taxon>
        <taxon>Spermatophyta</taxon>
        <taxon>Magnoliopsida</taxon>
        <taxon>eudicotyledons</taxon>
        <taxon>Gunneridae</taxon>
        <taxon>Pentapetalae</taxon>
        <taxon>asterids</taxon>
        <taxon>campanulids</taxon>
        <taxon>Asterales</taxon>
        <taxon>Asteraceae</taxon>
        <taxon>Asteroideae</taxon>
        <taxon>Anthemideae</taxon>
        <taxon>Artemisiinae</taxon>
        <taxon>Artemisia</taxon>
    </lineage>
</organism>
<protein>
    <submittedName>
        <fullName evidence="1">HXXXD-type acyl-transferase family protein</fullName>
    </submittedName>
</protein>
<accession>A0A2U1KN49</accession>
<name>A0A2U1KN49_ARTAN</name>